<reference evidence="3" key="1">
    <citation type="submission" date="2020-09" db="EMBL/GenBank/DDBJ databases">
        <title>Complete genome sequencing of Faecalibacillus intestinalis strain 14EGH31.</title>
        <authorList>
            <person name="Sakamoto M."/>
            <person name="Murakami T."/>
            <person name="Mori H."/>
        </authorList>
    </citation>
    <scope>NUCLEOTIDE SEQUENCE [LARGE SCALE GENOMIC DNA]</scope>
    <source>
        <strain evidence="3">14EGH31</strain>
    </source>
</reference>
<dbReference type="Proteomes" id="UP000593842">
    <property type="component" value="Chromosome"/>
</dbReference>
<name>A0A7I8DXZ8_9FIRM</name>
<feature type="transmembrane region" description="Helical" evidence="1">
    <location>
        <begin position="147"/>
        <end position="166"/>
    </location>
</feature>
<keyword evidence="1" id="KW-0812">Transmembrane</keyword>
<feature type="transmembrane region" description="Helical" evidence="1">
    <location>
        <begin position="6"/>
        <end position="23"/>
    </location>
</feature>
<keyword evidence="1" id="KW-1133">Transmembrane helix</keyword>
<sequence length="392" mass="46230">MKYLYIVFLTLFVSICCLKYFDVTVSKRNLLLMMIISLCCCIINFIKLPDMLHLAIRDILIYLIIRKYISKDRDLEIVSIILILETISKCSYYLFILFVPLIIRTNISNILLYSNYELKILSLSIIFVLLVMYYRSSYFLNVRCNRITYALLSTCSVISLYGLEVIPTLENQIKESQLYFLLLSFMYIVVVNIIIYIYHNQQTQQEIENKVVLEQARILKQEKDIISVQNKMIENIKHDLNYFKEIVNDGAKDHLNGTIKKIDEYNSNFIFEDYLLNNFISRMKAEMKENNKDLKLIITNTNISIDLTIYNQLISIMEFVTQNSLERSIQFRIQSLENMSIFEFTYIPKNKDVIKSKDIKNNENIVFNQASHQYMVCSLILEGEKSYEGNSK</sequence>
<feature type="transmembrane region" description="Helical" evidence="1">
    <location>
        <begin position="178"/>
        <end position="198"/>
    </location>
</feature>
<evidence type="ECO:0000256" key="1">
    <source>
        <dbReference type="SAM" id="Phobius"/>
    </source>
</evidence>
<protein>
    <submittedName>
        <fullName evidence="2">Uncharacterized protein</fullName>
    </submittedName>
</protein>
<dbReference type="AlphaFoldDB" id="A0A7I8DXZ8"/>
<dbReference type="KEGG" id="fit:Fi14EGH31_03450"/>
<feature type="transmembrane region" description="Helical" evidence="1">
    <location>
        <begin position="118"/>
        <end position="135"/>
    </location>
</feature>
<gene>
    <name evidence="2" type="ORF">Fi14EGH31_03450</name>
</gene>
<keyword evidence="1" id="KW-0472">Membrane</keyword>
<feature type="transmembrane region" description="Helical" evidence="1">
    <location>
        <begin position="30"/>
        <end position="46"/>
    </location>
</feature>
<organism evidence="2 3">
    <name type="scientific">Faecalibacillus intestinalis</name>
    <dbReference type="NCBI Taxonomy" id="1982626"/>
    <lineage>
        <taxon>Bacteria</taxon>
        <taxon>Bacillati</taxon>
        <taxon>Bacillota</taxon>
        <taxon>Erysipelotrichia</taxon>
        <taxon>Erysipelotrichales</taxon>
        <taxon>Coprobacillaceae</taxon>
        <taxon>Faecalibacillus</taxon>
    </lineage>
</organism>
<accession>A0A7I8DXZ8</accession>
<evidence type="ECO:0000313" key="2">
    <source>
        <dbReference type="EMBL" id="BCL56633.1"/>
    </source>
</evidence>
<evidence type="ECO:0000313" key="3">
    <source>
        <dbReference type="Proteomes" id="UP000593842"/>
    </source>
</evidence>
<dbReference type="EMBL" id="AP024085">
    <property type="protein sequence ID" value="BCL56633.1"/>
    <property type="molecule type" value="Genomic_DNA"/>
</dbReference>
<proteinExistence type="predicted"/>